<dbReference type="SUPFAM" id="SSF54427">
    <property type="entry name" value="NTF2-like"/>
    <property type="match status" value="1"/>
</dbReference>
<dbReference type="Gene3D" id="3.10.450.50">
    <property type="match status" value="1"/>
</dbReference>
<accession>A0ABV4F5F5</accession>
<name>A0ABV4F5F5_BRAEL</name>
<protein>
    <recommendedName>
        <fullName evidence="1">SnoaL-like domain-containing protein</fullName>
    </recommendedName>
</protein>
<dbReference type="Pfam" id="PF13577">
    <property type="entry name" value="SnoaL_4"/>
    <property type="match status" value="1"/>
</dbReference>
<evidence type="ECO:0000259" key="1">
    <source>
        <dbReference type="Pfam" id="PF13577"/>
    </source>
</evidence>
<evidence type="ECO:0000313" key="3">
    <source>
        <dbReference type="Proteomes" id="UP001565471"/>
    </source>
</evidence>
<reference evidence="2 3" key="1">
    <citation type="submission" date="2024-07" db="EMBL/GenBank/DDBJ databases">
        <title>Genomic Encyclopedia of Type Strains, Phase V (KMG-V): Genome sequencing to study the core and pangenomes of soil and plant-associated prokaryotes.</title>
        <authorList>
            <person name="Whitman W."/>
        </authorList>
    </citation>
    <scope>NUCLEOTIDE SEQUENCE [LARGE SCALE GENOMIC DNA]</scope>
    <source>
        <strain evidence="2 3">USDA 415</strain>
    </source>
</reference>
<sequence length="161" mass="17772">MLGDLSSFEEMSGTLKAERACWETYLDYFDIIEGPGPNRAAANCFTRDTQVTYGMRGEVVVLTGRDEYAEFLEGCDTFYEMLADVARHPRFTWSDGILRLTTKVISRQWLVANAQHGKQGPANFVAVGHTEDEFACVDGNWLISSRIVRPAAGATAIGALP</sequence>
<organism evidence="2 3">
    <name type="scientific">Bradyrhizobium elkanii</name>
    <dbReference type="NCBI Taxonomy" id="29448"/>
    <lineage>
        <taxon>Bacteria</taxon>
        <taxon>Pseudomonadati</taxon>
        <taxon>Pseudomonadota</taxon>
        <taxon>Alphaproteobacteria</taxon>
        <taxon>Hyphomicrobiales</taxon>
        <taxon>Nitrobacteraceae</taxon>
        <taxon>Bradyrhizobium</taxon>
    </lineage>
</organism>
<dbReference type="InterPro" id="IPR037401">
    <property type="entry name" value="SnoaL-like"/>
</dbReference>
<proteinExistence type="predicted"/>
<feature type="domain" description="SnoaL-like" evidence="1">
    <location>
        <begin position="40"/>
        <end position="146"/>
    </location>
</feature>
<dbReference type="RefSeq" id="WP_168388400.1">
    <property type="nucleotide sequence ID" value="NZ_CP126026.1"/>
</dbReference>
<evidence type="ECO:0000313" key="2">
    <source>
        <dbReference type="EMBL" id="MEY9318687.1"/>
    </source>
</evidence>
<gene>
    <name evidence="2" type="ORF">ABIF29_005486</name>
</gene>
<dbReference type="Proteomes" id="UP001565471">
    <property type="component" value="Unassembled WGS sequence"/>
</dbReference>
<comment type="caution">
    <text evidence="2">The sequence shown here is derived from an EMBL/GenBank/DDBJ whole genome shotgun (WGS) entry which is preliminary data.</text>
</comment>
<keyword evidence="3" id="KW-1185">Reference proteome</keyword>
<dbReference type="InterPro" id="IPR032710">
    <property type="entry name" value="NTF2-like_dom_sf"/>
</dbReference>
<dbReference type="EMBL" id="JBGBZA010000002">
    <property type="protein sequence ID" value="MEY9318687.1"/>
    <property type="molecule type" value="Genomic_DNA"/>
</dbReference>